<organism evidence="2 3">
    <name type="scientific">Natrinema thermotolerans</name>
    <dbReference type="NCBI Taxonomy" id="121872"/>
    <lineage>
        <taxon>Archaea</taxon>
        <taxon>Methanobacteriati</taxon>
        <taxon>Methanobacteriota</taxon>
        <taxon>Stenosarchaea group</taxon>
        <taxon>Halobacteria</taxon>
        <taxon>Halobacteriales</taxon>
        <taxon>Natrialbaceae</taxon>
        <taxon>Natrinema</taxon>
    </lineage>
</organism>
<evidence type="ECO:0000313" key="3">
    <source>
        <dbReference type="Proteomes" id="UP001224926"/>
    </source>
</evidence>
<dbReference type="RefSeq" id="WP_006650828.1">
    <property type="nucleotide sequence ID" value="NZ_CP101873.1"/>
</dbReference>
<dbReference type="GeneID" id="39864677"/>
<evidence type="ECO:0000313" key="2">
    <source>
        <dbReference type="EMBL" id="WMT08215.1"/>
    </source>
</evidence>
<sequence>MQLSRRTVLAFGGALSAGALSGCTGFFSEPSPLSLTLLNFDSTRHEVTVEATRRDAETYQEAVALREQYELPPPTGDDVSSELSVDDVLESDGYVVTVALDRSPVRATYQFYPALADDPERDDRLFIEVRPVPDGAGQYFEFQQNH</sequence>
<proteinExistence type="predicted"/>
<dbReference type="AlphaFoldDB" id="A0AAF0PBQ8"/>
<dbReference type="PROSITE" id="PS51257">
    <property type="entry name" value="PROKAR_LIPOPROTEIN"/>
    <property type="match status" value="1"/>
</dbReference>
<accession>A0AAF0PBQ8</accession>
<reference evidence="2 3" key="1">
    <citation type="submission" date="2022-07" db="EMBL/GenBank/DDBJ databases">
        <title>Two temperate virus in Haloterrigena jeotgali A29.</title>
        <authorList>
            <person name="Deng X."/>
        </authorList>
    </citation>
    <scope>NUCLEOTIDE SEQUENCE [LARGE SCALE GENOMIC DNA]</scope>
    <source>
        <strain evidence="2 3">A29</strain>
    </source>
</reference>
<evidence type="ECO:0000313" key="1">
    <source>
        <dbReference type="EMBL" id="WMT07583.1"/>
    </source>
</evidence>
<protein>
    <submittedName>
        <fullName evidence="2">Uncharacterized protein</fullName>
    </submittedName>
</protein>
<gene>
    <name evidence="2" type="ORF">NP511_00930</name>
    <name evidence="1" type="ORF">NP511_19645</name>
</gene>
<dbReference type="Proteomes" id="UP001224926">
    <property type="component" value="Chromosome"/>
</dbReference>
<dbReference type="EMBL" id="CP101873">
    <property type="protein sequence ID" value="WMT08215.1"/>
    <property type="molecule type" value="Genomic_DNA"/>
</dbReference>
<keyword evidence="3" id="KW-1185">Reference proteome</keyword>
<dbReference type="GeneID" id="84216203"/>
<dbReference type="EMBL" id="CP101873">
    <property type="protein sequence ID" value="WMT07583.1"/>
    <property type="molecule type" value="Genomic_DNA"/>
</dbReference>
<name>A0AAF0PBQ8_9EURY</name>